<dbReference type="InterPro" id="IPR002508">
    <property type="entry name" value="MurNAc-LAA_cat"/>
</dbReference>
<dbReference type="Pfam" id="PF11741">
    <property type="entry name" value="AMIN"/>
    <property type="match status" value="1"/>
</dbReference>
<sequence length="469" mass="50862">MKYGRHLIVAVILLVAALLLSHPVSAKEKEEGTTAGKHHKIAVKKSGKASTRAGKKQAKSAADGKEAHRVAAQSDSSVAERESAAAHSVLGTVTEIRSWSNPDYSRVAITVDREVRFAANQIKQHRDDAYPSRIYIDLEGSRLGAGVHDLPIGDGFLKTARVGQFKADIVRVVLDVEHIKDYKVFALSDPFRIIVDVKGERPLELTKLTPVLQPAPQRLPEPVAPEIKSKPSQEKPAAPFKPGKIRRVVVDPGHGGHDPGAIGAGGTKEKDVVLAIGLKLAEKLRDELGLDVVMTRSTDVFIPLEERTAIANKVNADLFVSVHANASLNRAASGIETYYLNLAKTEKAAQVAARENNTSLEKVSLLQAILFDLMANYKLNDSAHLADEVQRALNKKMHGSYSGVKNLGVKQGPFYVLVGATMPSILVESAFISNEAEEARLKDPAFQEKTAEGIVEGIRGYIQSLDRNK</sequence>
<feature type="chain" id="PRO_5045595804" description="N-acetylmuramoyl-L-alanine amidase" evidence="5">
    <location>
        <begin position="27"/>
        <end position="469"/>
    </location>
</feature>
<gene>
    <name evidence="7" type="ORF">GURASL_23400</name>
</gene>
<keyword evidence="5" id="KW-0732">Signal</keyword>
<feature type="compositionally biased region" description="Basic residues" evidence="4">
    <location>
        <begin position="36"/>
        <end position="58"/>
    </location>
</feature>
<evidence type="ECO:0000256" key="5">
    <source>
        <dbReference type="SAM" id="SignalP"/>
    </source>
</evidence>
<organism evidence="7 8">
    <name type="scientific">Geotalea uraniireducens</name>
    <dbReference type="NCBI Taxonomy" id="351604"/>
    <lineage>
        <taxon>Bacteria</taxon>
        <taxon>Pseudomonadati</taxon>
        <taxon>Thermodesulfobacteriota</taxon>
        <taxon>Desulfuromonadia</taxon>
        <taxon>Geobacterales</taxon>
        <taxon>Geobacteraceae</taxon>
        <taxon>Geotalea</taxon>
    </lineage>
</organism>
<feature type="domain" description="MurNAc-LAA" evidence="6">
    <location>
        <begin position="308"/>
        <end position="459"/>
    </location>
</feature>
<dbReference type="Pfam" id="PF01520">
    <property type="entry name" value="Amidase_3"/>
    <property type="match status" value="1"/>
</dbReference>
<dbReference type="InterPro" id="IPR050695">
    <property type="entry name" value="N-acetylmuramoyl_amidase_3"/>
</dbReference>
<dbReference type="PANTHER" id="PTHR30404:SF0">
    <property type="entry name" value="N-ACETYLMURAMOYL-L-ALANINE AMIDASE AMIC"/>
    <property type="match status" value="1"/>
</dbReference>
<comment type="catalytic activity">
    <reaction evidence="1">
        <text>Hydrolyzes the link between N-acetylmuramoyl residues and L-amino acid residues in certain cell-wall glycopeptides.</text>
        <dbReference type="EC" id="3.5.1.28"/>
    </reaction>
</comment>
<dbReference type="InterPro" id="IPR021731">
    <property type="entry name" value="AMIN_dom"/>
</dbReference>
<dbReference type="Gene3D" id="2.60.40.3500">
    <property type="match status" value="1"/>
</dbReference>
<feature type="region of interest" description="Disordered" evidence="4">
    <location>
        <begin position="26"/>
        <end position="79"/>
    </location>
</feature>
<dbReference type="PANTHER" id="PTHR30404">
    <property type="entry name" value="N-ACETYLMURAMOYL-L-ALANINE AMIDASE"/>
    <property type="match status" value="1"/>
</dbReference>
<feature type="region of interest" description="Disordered" evidence="4">
    <location>
        <begin position="215"/>
        <end position="240"/>
    </location>
</feature>
<dbReference type="Proteomes" id="UP001317705">
    <property type="component" value="Chromosome"/>
</dbReference>
<reference evidence="7 8" key="1">
    <citation type="submission" date="2022-12" db="EMBL/GenBank/DDBJ databases">
        <title>Polyphasic characterization of Geotalea uranireducens NIT-SL11 newly isolated from a complex of sewage sludge and microbially reduced graphene oxide.</title>
        <authorList>
            <person name="Xie L."/>
            <person name="Yoshida N."/>
            <person name="Meng L."/>
        </authorList>
    </citation>
    <scope>NUCLEOTIDE SEQUENCE [LARGE SCALE GENOMIC DNA]</scope>
    <source>
        <strain evidence="7 8">NIT-SL11</strain>
    </source>
</reference>
<evidence type="ECO:0000256" key="2">
    <source>
        <dbReference type="ARBA" id="ARBA00011901"/>
    </source>
</evidence>
<evidence type="ECO:0000313" key="8">
    <source>
        <dbReference type="Proteomes" id="UP001317705"/>
    </source>
</evidence>
<dbReference type="RefSeq" id="WP_281999525.1">
    <property type="nucleotide sequence ID" value="NZ_AP027151.1"/>
</dbReference>
<evidence type="ECO:0000256" key="1">
    <source>
        <dbReference type="ARBA" id="ARBA00001561"/>
    </source>
</evidence>
<feature type="signal peptide" evidence="5">
    <location>
        <begin position="1"/>
        <end position="26"/>
    </location>
</feature>
<name>A0ABN6VV78_9BACT</name>
<dbReference type="EC" id="3.5.1.28" evidence="2"/>
<evidence type="ECO:0000313" key="7">
    <source>
        <dbReference type="EMBL" id="BDV43417.1"/>
    </source>
</evidence>
<dbReference type="Gene3D" id="3.40.630.40">
    <property type="entry name" value="Zn-dependent exopeptidases"/>
    <property type="match status" value="1"/>
</dbReference>
<proteinExistence type="predicted"/>
<protein>
    <recommendedName>
        <fullName evidence="2">N-acetylmuramoyl-L-alanine amidase</fullName>
        <ecNumber evidence="2">3.5.1.28</ecNumber>
    </recommendedName>
</protein>
<evidence type="ECO:0000256" key="3">
    <source>
        <dbReference type="ARBA" id="ARBA00022801"/>
    </source>
</evidence>
<dbReference type="SUPFAM" id="SSF53187">
    <property type="entry name" value="Zn-dependent exopeptidases"/>
    <property type="match status" value="1"/>
</dbReference>
<evidence type="ECO:0000259" key="6">
    <source>
        <dbReference type="SMART" id="SM00646"/>
    </source>
</evidence>
<keyword evidence="8" id="KW-1185">Reference proteome</keyword>
<dbReference type="SMART" id="SM00646">
    <property type="entry name" value="Ami_3"/>
    <property type="match status" value="1"/>
</dbReference>
<keyword evidence="3" id="KW-0378">Hydrolase</keyword>
<dbReference type="CDD" id="cd02696">
    <property type="entry name" value="MurNAc-LAA"/>
    <property type="match status" value="1"/>
</dbReference>
<dbReference type="EMBL" id="AP027151">
    <property type="protein sequence ID" value="BDV43417.1"/>
    <property type="molecule type" value="Genomic_DNA"/>
</dbReference>
<accession>A0ABN6VV78</accession>
<evidence type="ECO:0000256" key="4">
    <source>
        <dbReference type="SAM" id="MobiDB-lite"/>
    </source>
</evidence>